<protein>
    <recommendedName>
        <fullName evidence="3">SEA domain-containing protein</fullName>
    </recommendedName>
</protein>
<feature type="region of interest" description="Disordered" evidence="1">
    <location>
        <begin position="43"/>
        <end position="62"/>
    </location>
</feature>
<dbReference type="Proteomes" id="UP000005408">
    <property type="component" value="Unassembled WGS sequence"/>
</dbReference>
<organism evidence="4 5">
    <name type="scientific">Magallana gigas</name>
    <name type="common">Pacific oyster</name>
    <name type="synonym">Crassostrea gigas</name>
    <dbReference type="NCBI Taxonomy" id="29159"/>
    <lineage>
        <taxon>Eukaryota</taxon>
        <taxon>Metazoa</taxon>
        <taxon>Spiralia</taxon>
        <taxon>Lophotrochozoa</taxon>
        <taxon>Mollusca</taxon>
        <taxon>Bivalvia</taxon>
        <taxon>Autobranchia</taxon>
        <taxon>Pteriomorphia</taxon>
        <taxon>Ostreida</taxon>
        <taxon>Ostreoidea</taxon>
        <taxon>Ostreidae</taxon>
        <taxon>Magallana</taxon>
    </lineage>
</organism>
<dbReference type="SUPFAM" id="SSF82671">
    <property type="entry name" value="SEA domain"/>
    <property type="match status" value="1"/>
</dbReference>
<name>A0A8W8IJL0_MAGGI</name>
<feature type="domain" description="SEA" evidence="3">
    <location>
        <begin position="98"/>
        <end position="217"/>
    </location>
</feature>
<evidence type="ECO:0000313" key="5">
    <source>
        <dbReference type="Proteomes" id="UP000005408"/>
    </source>
</evidence>
<feature type="transmembrane region" description="Helical" evidence="2">
    <location>
        <begin position="72"/>
        <end position="94"/>
    </location>
</feature>
<evidence type="ECO:0000313" key="4">
    <source>
        <dbReference type="EnsemblMetazoa" id="G14280.3:cds"/>
    </source>
</evidence>
<proteinExistence type="predicted"/>
<dbReference type="InterPro" id="IPR000082">
    <property type="entry name" value="SEA_dom"/>
</dbReference>
<accession>A0A8W8IJL0</accession>
<evidence type="ECO:0000256" key="1">
    <source>
        <dbReference type="SAM" id="MobiDB-lite"/>
    </source>
</evidence>
<keyword evidence="5" id="KW-1185">Reference proteome</keyword>
<sequence length="638" mass="70622">MWNQNVAYNGYHGQRDYRQPSYIPGKWMNWMNLLVKETNVDADSSTVSSSEPRSSKRRGNSRDRRTCVTKTLVGIVFALLLLGISFVSLILYFVEKDEYKYYKAEASITFQGTYNESLRDLSTQISINFQQDFCQVMEQTQARKFKETYNGCLVTQITNGSIIVEFTMYYYTKMTVQSDDVKSEIITYLKINFTTTFSSKFNLTVDFSSLYVSLVQTGRNGYNSGTSDSRFITAWFTSTKGTASTFETTISSNADNATITDEVTTTLTESTVTIHPAVTTTVPSETTTETPASTTAATTVPPQTITTYTPTTTTTFSQDNTTTTSTTNSPTSSTKVLTDTNTTNLPTTTETFTDSTSFITTSSDNDTMLPLPSEPFAVVVMKNSIGEIGKQAYIPCTINITGGDWVMIYLYQTYNDSIDPRIATLSKNETITYFNRDPLLMPTFNISGSHIEAVVTFDFSNFDSSKCLMRRYSFVCSVEMATGITFNASAEFDLIAPLTQPTVVLHGTRYVVNETANVSLAAINATCNTTRDRSSDITSIIAMQIENASGADIISFANVTSYNMFTDTCGEFVFIHWSEVFPYRSDLNGSNLTCYVATNSKTVRSDIVTLTFLEQQNPSVSATANPAVTTPTNAEDTI</sequence>
<keyword evidence="2" id="KW-0812">Transmembrane</keyword>
<dbReference type="AlphaFoldDB" id="A0A8W8IJL0"/>
<evidence type="ECO:0000256" key="2">
    <source>
        <dbReference type="SAM" id="Phobius"/>
    </source>
</evidence>
<keyword evidence="2" id="KW-0472">Membrane</keyword>
<dbReference type="InterPro" id="IPR036364">
    <property type="entry name" value="SEA_dom_sf"/>
</dbReference>
<evidence type="ECO:0000259" key="3">
    <source>
        <dbReference type="PROSITE" id="PS50024"/>
    </source>
</evidence>
<keyword evidence="2" id="KW-1133">Transmembrane helix</keyword>
<dbReference type="PROSITE" id="PS50024">
    <property type="entry name" value="SEA"/>
    <property type="match status" value="1"/>
</dbReference>
<reference evidence="4" key="1">
    <citation type="submission" date="2022-08" db="UniProtKB">
        <authorList>
            <consortium name="EnsemblMetazoa"/>
        </authorList>
    </citation>
    <scope>IDENTIFICATION</scope>
    <source>
        <strain evidence="4">05x7-T-G4-1.051#20</strain>
    </source>
</reference>
<feature type="region of interest" description="Disordered" evidence="1">
    <location>
        <begin position="303"/>
        <end position="348"/>
    </location>
</feature>
<dbReference type="EnsemblMetazoa" id="G14280.3">
    <property type="protein sequence ID" value="G14280.3:cds"/>
    <property type="gene ID" value="G14280"/>
</dbReference>